<dbReference type="Gene3D" id="3.20.20.80">
    <property type="entry name" value="Glycosidases"/>
    <property type="match status" value="1"/>
</dbReference>
<keyword evidence="15" id="KW-1185">Reference proteome</keyword>
<dbReference type="EMBL" id="CAJFCV020000006">
    <property type="protein sequence ID" value="CAG9130892.1"/>
    <property type="molecule type" value="Genomic_DNA"/>
</dbReference>
<evidence type="ECO:0000259" key="12">
    <source>
        <dbReference type="Pfam" id="PF01120"/>
    </source>
</evidence>
<dbReference type="GO" id="GO:0004560">
    <property type="term" value="F:alpha-L-fucosidase activity"/>
    <property type="evidence" value="ECO:0007669"/>
    <property type="project" value="UniProtKB-EC"/>
</dbReference>
<dbReference type="Pfam" id="PF16757">
    <property type="entry name" value="Fucosidase_C"/>
    <property type="match status" value="1"/>
</dbReference>
<dbReference type="PRINTS" id="PR00741">
    <property type="entry name" value="GLHYDRLASE29"/>
</dbReference>
<dbReference type="GO" id="GO:0006004">
    <property type="term" value="P:fucose metabolic process"/>
    <property type="evidence" value="ECO:0007669"/>
    <property type="project" value="InterPro"/>
</dbReference>
<feature type="signal peptide" evidence="10">
    <location>
        <begin position="1"/>
        <end position="16"/>
    </location>
</feature>
<evidence type="ECO:0000313" key="14">
    <source>
        <dbReference type="EMBL" id="CAD5234870.1"/>
    </source>
</evidence>
<dbReference type="SMR" id="A0A7I8X240"/>
<evidence type="ECO:0000256" key="5">
    <source>
        <dbReference type="ARBA" id="ARBA00022801"/>
    </source>
</evidence>
<dbReference type="EMBL" id="CAJFDI010000006">
    <property type="protein sequence ID" value="CAD5234870.1"/>
    <property type="molecule type" value="Genomic_DNA"/>
</dbReference>
<evidence type="ECO:0000256" key="1">
    <source>
        <dbReference type="ARBA" id="ARBA00004071"/>
    </source>
</evidence>
<dbReference type="PANTHER" id="PTHR10030:SF37">
    <property type="entry name" value="ALPHA-L-FUCOSIDASE-RELATED"/>
    <property type="match status" value="1"/>
</dbReference>
<organism evidence="14 15">
    <name type="scientific">Bursaphelenchus xylophilus</name>
    <name type="common">Pinewood nematode worm</name>
    <name type="synonym">Aphelenchoides xylophilus</name>
    <dbReference type="NCBI Taxonomy" id="6326"/>
    <lineage>
        <taxon>Eukaryota</taxon>
        <taxon>Metazoa</taxon>
        <taxon>Ecdysozoa</taxon>
        <taxon>Nematoda</taxon>
        <taxon>Chromadorea</taxon>
        <taxon>Rhabditida</taxon>
        <taxon>Tylenchina</taxon>
        <taxon>Tylenchomorpha</taxon>
        <taxon>Aphelenchoidea</taxon>
        <taxon>Aphelenchoididae</taxon>
        <taxon>Bursaphelenchus</taxon>
    </lineage>
</organism>
<dbReference type="Proteomes" id="UP000582659">
    <property type="component" value="Unassembled WGS sequence"/>
</dbReference>
<dbReference type="AlphaFoldDB" id="A0A7I8X240"/>
<dbReference type="Proteomes" id="UP000659654">
    <property type="component" value="Unassembled WGS sequence"/>
</dbReference>
<reference evidence="14" key="1">
    <citation type="submission" date="2020-09" db="EMBL/GenBank/DDBJ databases">
        <authorList>
            <person name="Kikuchi T."/>
        </authorList>
    </citation>
    <scope>NUCLEOTIDE SEQUENCE</scope>
    <source>
        <strain evidence="14">Ka4C1</strain>
    </source>
</reference>
<dbReference type="GO" id="GO:0016139">
    <property type="term" value="P:glycoside catabolic process"/>
    <property type="evidence" value="ECO:0007669"/>
    <property type="project" value="TreeGrafter"/>
</dbReference>
<evidence type="ECO:0000256" key="2">
    <source>
        <dbReference type="ARBA" id="ARBA00007951"/>
    </source>
</evidence>
<keyword evidence="7 10" id="KW-0326">Glycosidase</keyword>
<dbReference type="InterPro" id="IPR031919">
    <property type="entry name" value="Fucosidase_C"/>
</dbReference>
<dbReference type="Pfam" id="PF01120">
    <property type="entry name" value="Alpha_L_fucos"/>
    <property type="match status" value="1"/>
</dbReference>
<comment type="function">
    <text evidence="1">Alpha-L-fucosidase is responsible for hydrolyzing the alpha-1,6-linked fucose joined to the reducing-end N-acetylglucosamine of the carbohydrate moieties of glycoproteins.</text>
</comment>
<evidence type="ECO:0000256" key="9">
    <source>
        <dbReference type="ARBA" id="ARBA00081661"/>
    </source>
</evidence>
<dbReference type="InterPro" id="IPR018526">
    <property type="entry name" value="Glyco_hydro_29_CS"/>
</dbReference>
<evidence type="ECO:0000256" key="4">
    <source>
        <dbReference type="ARBA" id="ARBA00022729"/>
    </source>
</evidence>
<keyword evidence="6" id="KW-0325">Glycoprotein</keyword>
<dbReference type="InterPro" id="IPR057739">
    <property type="entry name" value="Glyco_hydro_29_N"/>
</dbReference>
<feature type="site" description="May be important for catalysis" evidence="11">
    <location>
        <position position="272"/>
    </location>
</feature>
<feature type="domain" description="Alpha-L-fucosidase C-terminal" evidence="13">
    <location>
        <begin position="357"/>
        <end position="449"/>
    </location>
</feature>
<evidence type="ECO:0000256" key="8">
    <source>
        <dbReference type="ARBA" id="ARBA00074133"/>
    </source>
</evidence>
<dbReference type="FunFam" id="3.20.20.80:FF:000027">
    <property type="entry name" value="Alpha-L-fucosidase"/>
    <property type="match status" value="1"/>
</dbReference>
<evidence type="ECO:0000256" key="3">
    <source>
        <dbReference type="ARBA" id="ARBA00012662"/>
    </source>
</evidence>
<comment type="similarity">
    <text evidence="2 10">Belongs to the glycosyl hydrolase 29 family.</text>
</comment>
<accession>A0A7I8X240</accession>
<evidence type="ECO:0000256" key="6">
    <source>
        <dbReference type="ARBA" id="ARBA00023180"/>
    </source>
</evidence>
<dbReference type="InterPro" id="IPR017853">
    <property type="entry name" value="GH"/>
</dbReference>
<evidence type="ECO:0000313" key="15">
    <source>
        <dbReference type="Proteomes" id="UP000659654"/>
    </source>
</evidence>
<evidence type="ECO:0000256" key="11">
    <source>
        <dbReference type="PIRSR" id="PIRSR001092-1"/>
    </source>
</evidence>
<dbReference type="SMART" id="SM00812">
    <property type="entry name" value="Alpha_L_fucos"/>
    <property type="match status" value="1"/>
</dbReference>
<dbReference type="InterPro" id="IPR016286">
    <property type="entry name" value="FUC_metazoa-typ"/>
</dbReference>
<dbReference type="EC" id="3.2.1.51" evidence="3"/>
<comment type="caution">
    <text evidence="14">The sequence shown here is derived from an EMBL/GenBank/DDBJ whole genome shotgun (WGS) entry which is preliminary data.</text>
</comment>
<evidence type="ECO:0000259" key="13">
    <source>
        <dbReference type="Pfam" id="PF16757"/>
    </source>
</evidence>
<keyword evidence="4 10" id="KW-0732">Signal</keyword>
<feature type="domain" description="Glycoside hydrolase family 29 N-terminal" evidence="12">
    <location>
        <begin position="16"/>
        <end position="343"/>
    </location>
</feature>
<dbReference type="PANTHER" id="PTHR10030">
    <property type="entry name" value="ALPHA-L-FUCOSIDASE"/>
    <property type="match status" value="1"/>
</dbReference>
<dbReference type="InterPro" id="IPR000933">
    <property type="entry name" value="Glyco_hydro_29"/>
</dbReference>
<evidence type="ECO:0000256" key="7">
    <source>
        <dbReference type="ARBA" id="ARBA00023295"/>
    </source>
</evidence>
<proteinExistence type="inferred from homology"/>
<feature type="chain" id="PRO_5033204615" description="Putative alpha-L-fucosidase" evidence="10">
    <location>
        <begin position="17"/>
        <end position="464"/>
    </location>
</feature>
<dbReference type="OrthoDB" id="6039950at2759"/>
<dbReference type="SUPFAM" id="SSF51445">
    <property type="entry name" value="(Trans)glycosidases"/>
    <property type="match status" value="1"/>
</dbReference>
<gene>
    <name evidence="14" type="ORF">BXYJ_LOCUS14961</name>
</gene>
<evidence type="ECO:0000256" key="10">
    <source>
        <dbReference type="PIRNR" id="PIRNR001092"/>
    </source>
</evidence>
<sequence length="464" mass="53435">MNSFIIWPCILGLSLAYTPDWDSLDSRPLPAWYDADKFGIFCHWGVFSVPAYKSEWIWSYWHDNNTDVVNYMNKNFPGLSYADLGAKFTAADFNAETFASIIKSSGAKYFVITTKHHEGYTLWPSSTSFNWNSVDLGSHRDLVGELKEAIVKEDIHFGTYFSQFDWFHPLYLNDKNEATRKYPDQVSLVQMKELINNYKPDVLWSDGDWERGDFYWSSKEFLAWLFTDSPVKDTIVVNDRWGIGVPQHHGSFISGPDKFMPGHLIKKKWESCTTLDRESWGYRRNMRSSDVLTTKEVITLLTQVLAWGGNLLLNIGPDHLGNISPIFEDRLRDIGRFVNANSEAIFETKPWIYQNESETIWYTSKANDLLSGNDYFNPQIEAVTTVYAFLLDWDDTVQLKLIKPTDNIKVTLLGTSITLKTTVKGGVFTVFLPSEKKFPHKDAIVLKIENAKTDKYLPNVHDHF</sequence>
<dbReference type="PIRSF" id="PIRSF001092">
    <property type="entry name" value="Alpha-L-fucosidase"/>
    <property type="match status" value="1"/>
</dbReference>
<keyword evidence="5 10" id="KW-0378">Hydrolase</keyword>
<protein>
    <recommendedName>
        <fullName evidence="8">Putative alpha-L-fucosidase</fullName>
        <ecNumber evidence="3">3.2.1.51</ecNumber>
    </recommendedName>
    <alternativeName>
        <fullName evidence="9">Alpha-L-fucoside fucohydrolase</fullName>
    </alternativeName>
</protein>
<dbReference type="PROSITE" id="PS00385">
    <property type="entry name" value="ALPHA_L_FUCOSIDASE"/>
    <property type="match status" value="1"/>
</dbReference>
<name>A0A7I8X240_BURXY</name>
<dbReference type="GO" id="GO:0005764">
    <property type="term" value="C:lysosome"/>
    <property type="evidence" value="ECO:0007669"/>
    <property type="project" value="TreeGrafter"/>
</dbReference>